<evidence type="ECO:0000313" key="2">
    <source>
        <dbReference type="EMBL" id="KAA6357279.1"/>
    </source>
</evidence>
<evidence type="ECO:0000313" key="3">
    <source>
        <dbReference type="Proteomes" id="UP000324800"/>
    </source>
</evidence>
<feature type="region of interest" description="Disordered" evidence="1">
    <location>
        <begin position="1"/>
        <end position="46"/>
    </location>
</feature>
<evidence type="ECO:0000256" key="1">
    <source>
        <dbReference type="SAM" id="MobiDB-lite"/>
    </source>
</evidence>
<dbReference type="Proteomes" id="UP000324800">
    <property type="component" value="Unassembled WGS sequence"/>
</dbReference>
<feature type="compositionally biased region" description="Basic and acidic residues" evidence="1">
    <location>
        <begin position="28"/>
        <end position="37"/>
    </location>
</feature>
<comment type="caution">
    <text evidence="2">The sequence shown here is derived from an EMBL/GenBank/DDBJ whole genome shotgun (WGS) entry which is preliminary data.</text>
</comment>
<dbReference type="AlphaFoldDB" id="A0A5J4TGQ2"/>
<protein>
    <submittedName>
        <fullName evidence="2">Uncharacterized protein</fullName>
    </submittedName>
</protein>
<proteinExistence type="predicted"/>
<feature type="compositionally biased region" description="Polar residues" evidence="1">
    <location>
        <begin position="1"/>
        <end position="12"/>
    </location>
</feature>
<name>A0A5J4TGQ2_9EUKA</name>
<organism evidence="2 3">
    <name type="scientific">Streblomastix strix</name>
    <dbReference type="NCBI Taxonomy" id="222440"/>
    <lineage>
        <taxon>Eukaryota</taxon>
        <taxon>Metamonada</taxon>
        <taxon>Preaxostyla</taxon>
        <taxon>Oxymonadida</taxon>
        <taxon>Streblomastigidae</taxon>
        <taxon>Streblomastix</taxon>
    </lineage>
</organism>
<reference evidence="2 3" key="1">
    <citation type="submission" date="2019-03" db="EMBL/GenBank/DDBJ databases">
        <title>Single cell metagenomics reveals metabolic interactions within the superorganism composed of flagellate Streblomastix strix and complex community of Bacteroidetes bacteria on its surface.</title>
        <authorList>
            <person name="Treitli S.C."/>
            <person name="Kolisko M."/>
            <person name="Husnik F."/>
            <person name="Keeling P."/>
            <person name="Hampl V."/>
        </authorList>
    </citation>
    <scope>NUCLEOTIDE SEQUENCE [LARGE SCALE GENOMIC DNA]</scope>
    <source>
        <strain evidence="2">ST1C</strain>
    </source>
</reference>
<sequence>MNSQQSHLSQQMQPPPPHSKPCSAGLKSGEESKKDQTDEPTWYSSLKPWEAINPPLKMKDYVVDPTHLSHPS</sequence>
<gene>
    <name evidence="2" type="ORF">EZS28_047193</name>
</gene>
<accession>A0A5J4TGQ2</accession>
<dbReference type="EMBL" id="SNRW01031663">
    <property type="protein sequence ID" value="KAA6357279.1"/>
    <property type="molecule type" value="Genomic_DNA"/>
</dbReference>